<name>A0A067M1P2_BOTB1</name>
<dbReference type="Pfam" id="PF18759">
    <property type="entry name" value="Plavaka"/>
    <property type="match status" value="1"/>
</dbReference>
<organism evidence="1 2">
    <name type="scientific">Botryobasidium botryosum (strain FD-172 SS1)</name>
    <dbReference type="NCBI Taxonomy" id="930990"/>
    <lineage>
        <taxon>Eukaryota</taxon>
        <taxon>Fungi</taxon>
        <taxon>Dikarya</taxon>
        <taxon>Basidiomycota</taxon>
        <taxon>Agaricomycotina</taxon>
        <taxon>Agaricomycetes</taxon>
        <taxon>Cantharellales</taxon>
        <taxon>Botryobasidiaceae</taxon>
        <taxon>Botryobasidium</taxon>
    </lineage>
</organism>
<dbReference type="Proteomes" id="UP000027195">
    <property type="component" value="Unassembled WGS sequence"/>
</dbReference>
<proteinExistence type="predicted"/>
<reference evidence="2" key="1">
    <citation type="journal article" date="2014" name="Proc. Natl. Acad. Sci. U.S.A.">
        <title>Extensive sampling of basidiomycete genomes demonstrates inadequacy of the white-rot/brown-rot paradigm for wood decay fungi.</title>
        <authorList>
            <person name="Riley R."/>
            <person name="Salamov A.A."/>
            <person name="Brown D.W."/>
            <person name="Nagy L.G."/>
            <person name="Floudas D."/>
            <person name="Held B.W."/>
            <person name="Levasseur A."/>
            <person name="Lombard V."/>
            <person name="Morin E."/>
            <person name="Otillar R."/>
            <person name="Lindquist E.A."/>
            <person name="Sun H."/>
            <person name="LaButti K.M."/>
            <person name="Schmutz J."/>
            <person name="Jabbour D."/>
            <person name="Luo H."/>
            <person name="Baker S.E."/>
            <person name="Pisabarro A.G."/>
            <person name="Walton J.D."/>
            <person name="Blanchette R.A."/>
            <person name="Henrissat B."/>
            <person name="Martin F."/>
            <person name="Cullen D."/>
            <person name="Hibbett D.S."/>
            <person name="Grigoriev I.V."/>
        </authorList>
    </citation>
    <scope>NUCLEOTIDE SEQUENCE [LARGE SCALE GENOMIC DNA]</scope>
    <source>
        <strain evidence="2">FD-172 SS1</strain>
    </source>
</reference>
<protein>
    <submittedName>
        <fullName evidence="1">Uncharacterized protein</fullName>
    </submittedName>
</protein>
<dbReference type="STRING" id="930990.A0A067M1P2"/>
<evidence type="ECO:0000313" key="1">
    <source>
        <dbReference type="EMBL" id="KDQ05511.1"/>
    </source>
</evidence>
<sequence>TRGKDGNFPCPICLVPKDCQHDLSEEWPERSAAQSQQAYEDATYLYSQPRKKGQADQRLKDLGLRHVKNAFWLLGPRSCPHRALSFDVLHVIDSGMWGKHVWVDLKAIIEEAGNINLLNERQLHNFPKVSGVDFADGSKGHAFDFPKAHAYHHLFDHIERKGSTKNYNTKLGEAMHTGFKSTFEQTRRSDDFEEEVLFFIILHSESTDRLNIAFL</sequence>
<evidence type="ECO:0000313" key="2">
    <source>
        <dbReference type="Proteomes" id="UP000027195"/>
    </source>
</evidence>
<gene>
    <name evidence="1" type="ORF">BOTBODRAFT_122711</name>
</gene>
<feature type="non-terminal residue" evidence="1">
    <location>
        <position position="1"/>
    </location>
</feature>
<accession>A0A067M1P2</accession>
<dbReference type="InterPro" id="IPR041078">
    <property type="entry name" value="Plavaka"/>
</dbReference>
<dbReference type="OrthoDB" id="3239511at2759"/>
<dbReference type="EMBL" id="KL198296">
    <property type="protein sequence ID" value="KDQ05511.1"/>
    <property type="molecule type" value="Genomic_DNA"/>
</dbReference>
<dbReference type="AlphaFoldDB" id="A0A067M1P2"/>
<dbReference type="HOGENOM" id="CLU_101637_0_0_1"/>
<keyword evidence="2" id="KW-1185">Reference proteome</keyword>
<dbReference type="InParanoid" id="A0A067M1P2"/>